<reference evidence="2" key="1">
    <citation type="submission" date="2024-05" db="EMBL/GenBank/DDBJ databases">
        <authorList>
            <person name="Kim S."/>
            <person name="Heo J."/>
            <person name="Choi H."/>
            <person name="Choi Y."/>
            <person name="Kwon S.-W."/>
            <person name="Kim Y."/>
        </authorList>
    </citation>
    <scope>NUCLEOTIDE SEQUENCE</scope>
    <source>
        <strain evidence="2">KACC 23698</strain>
    </source>
</reference>
<dbReference type="Gene3D" id="1.10.4080.10">
    <property type="entry name" value="ADP-ribosylation/Crystallin J1"/>
    <property type="match status" value="1"/>
</dbReference>
<proteinExistence type="predicted"/>
<comment type="cofactor">
    <cofactor evidence="1">
        <name>Mg(2+)</name>
        <dbReference type="ChEBI" id="CHEBI:18420"/>
    </cofactor>
    <text evidence="1">Binds 2 magnesium ions per subunit.</text>
</comment>
<feature type="binding site" evidence="1">
    <location>
        <position position="54"/>
    </location>
    <ligand>
        <name>Mg(2+)</name>
        <dbReference type="ChEBI" id="CHEBI:18420"/>
        <label>1</label>
    </ligand>
</feature>
<evidence type="ECO:0000313" key="2">
    <source>
        <dbReference type="EMBL" id="XBO37807.1"/>
    </source>
</evidence>
<dbReference type="PANTHER" id="PTHR16222">
    <property type="entry name" value="ADP-RIBOSYLGLYCOHYDROLASE"/>
    <property type="match status" value="1"/>
</dbReference>
<dbReference type="InterPro" id="IPR050792">
    <property type="entry name" value="ADP-ribosylglycohydrolase"/>
</dbReference>
<sequence length="296" mass="31876">MLPPIQDRAYGALIGLAVGDALGATLEFEERDELPHHTEMLGGGPFALNPGQWTDDTSMAIALAESLIAHPEFDPVDVMKRFVRWADHGDYSCTGTCFDIGITTRLALNQFHKTGEPYAGSTDPESAGNGSIMRLSPVALITVSDAARGRRMAADQCRLTHAAPACIEGCVFLVEVLRNFIRGEESGLSMPRFDCRPISEVAAGTYRNKGREQIRSSGYVVHTLEAALWAVHSTHSFEDALVMAVNLGGDADTVGAVAGQIAGARYGLSAIPKRWLEPLAWRNKLEALASDLVRLG</sequence>
<keyword evidence="1" id="KW-0479">Metal-binding</keyword>
<dbReference type="InterPro" id="IPR005502">
    <property type="entry name" value="Ribosyl_crysJ1"/>
</dbReference>
<dbReference type="InterPro" id="IPR036705">
    <property type="entry name" value="Ribosyl_crysJ1_sf"/>
</dbReference>
<feature type="binding site" evidence="1">
    <location>
        <position position="250"/>
    </location>
    <ligand>
        <name>Mg(2+)</name>
        <dbReference type="ChEBI" id="CHEBI:18420"/>
        <label>1</label>
    </ligand>
</feature>
<feature type="binding site" evidence="1">
    <location>
        <position position="55"/>
    </location>
    <ligand>
        <name>Mg(2+)</name>
        <dbReference type="ChEBI" id="CHEBI:18420"/>
        <label>1</label>
    </ligand>
</feature>
<dbReference type="SUPFAM" id="SSF101478">
    <property type="entry name" value="ADP-ribosylglycohydrolase"/>
    <property type="match status" value="1"/>
</dbReference>
<feature type="binding site" evidence="1">
    <location>
        <position position="252"/>
    </location>
    <ligand>
        <name>Mg(2+)</name>
        <dbReference type="ChEBI" id="CHEBI:18420"/>
        <label>1</label>
    </ligand>
</feature>
<feature type="binding site" evidence="1">
    <location>
        <position position="56"/>
    </location>
    <ligand>
        <name>Mg(2+)</name>
        <dbReference type="ChEBI" id="CHEBI:18420"/>
        <label>1</label>
    </ligand>
</feature>
<name>A0AAU7JBN3_9HYPH</name>
<evidence type="ECO:0000256" key="1">
    <source>
        <dbReference type="PIRSR" id="PIRSR605502-1"/>
    </source>
</evidence>
<dbReference type="PANTHER" id="PTHR16222:SF12">
    <property type="entry name" value="ADP-RIBOSYLGLYCOHYDROLASE-RELATED"/>
    <property type="match status" value="1"/>
</dbReference>
<keyword evidence="1" id="KW-0460">Magnesium</keyword>
<dbReference type="EMBL" id="CP157484">
    <property type="protein sequence ID" value="XBO37807.1"/>
    <property type="molecule type" value="Genomic_DNA"/>
</dbReference>
<dbReference type="AlphaFoldDB" id="A0AAU7JBN3"/>
<dbReference type="GO" id="GO:0046872">
    <property type="term" value="F:metal ion binding"/>
    <property type="evidence" value="ECO:0007669"/>
    <property type="project" value="UniProtKB-KW"/>
</dbReference>
<gene>
    <name evidence="2" type="ORF">ABEG18_19090</name>
</gene>
<dbReference type="RefSeq" id="WP_406854635.1">
    <property type="nucleotide sequence ID" value="NZ_CP157484.1"/>
</dbReference>
<protein>
    <submittedName>
        <fullName evidence="2">ADP-ribosylglycohydrolase family protein</fullName>
    </submittedName>
</protein>
<accession>A0AAU7JBN3</accession>
<organism evidence="2">
    <name type="scientific">Alsobacter sp. KACC 23698</name>
    <dbReference type="NCBI Taxonomy" id="3149229"/>
    <lineage>
        <taxon>Bacteria</taxon>
        <taxon>Pseudomonadati</taxon>
        <taxon>Pseudomonadota</taxon>
        <taxon>Alphaproteobacteria</taxon>
        <taxon>Hyphomicrobiales</taxon>
        <taxon>Alsobacteraceae</taxon>
        <taxon>Alsobacter</taxon>
    </lineage>
</organism>
<feature type="binding site" evidence="1">
    <location>
        <position position="253"/>
    </location>
    <ligand>
        <name>Mg(2+)</name>
        <dbReference type="ChEBI" id="CHEBI:18420"/>
        <label>1</label>
    </ligand>
</feature>
<dbReference type="Pfam" id="PF03747">
    <property type="entry name" value="ADP_ribosyl_GH"/>
    <property type="match status" value="1"/>
</dbReference>